<dbReference type="GO" id="GO:0016614">
    <property type="term" value="F:oxidoreductase activity, acting on CH-OH group of donors"/>
    <property type="evidence" value="ECO:0007669"/>
    <property type="project" value="UniProtKB-ARBA"/>
</dbReference>
<gene>
    <name evidence="3" type="ORF">FZC79_11830</name>
</gene>
<dbReference type="PANTHER" id="PTHR48107">
    <property type="entry name" value="NADPH-DEPENDENT ALDEHYDE REDUCTASE-LIKE PROTEIN, CHLOROPLASTIC-RELATED"/>
    <property type="match status" value="1"/>
</dbReference>
<dbReference type="PANTHER" id="PTHR48107:SF7">
    <property type="entry name" value="RE15974P"/>
    <property type="match status" value="1"/>
</dbReference>
<evidence type="ECO:0000256" key="1">
    <source>
        <dbReference type="ARBA" id="ARBA00006484"/>
    </source>
</evidence>
<organism evidence="3 4">
    <name type="scientific">Rossellomorea vietnamensis</name>
    <dbReference type="NCBI Taxonomy" id="218284"/>
    <lineage>
        <taxon>Bacteria</taxon>
        <taxon>Bacillati</taxon>
        <taxon>Bacillota</taxon>
        <taxon>Bacilli</taxon>
        <taxon>Bacillales</taxon>
        <taxon>Bacillaceae</taxon>
        <taxon>Rossellomorea</taxon>
    </lineage>
</organism>
<comment type="caution">
    <text evidence="3">The sequence shown here is derived from an EMBL/GenBank/DDBJ whole genome shotgun (WGS) entry which is preliminary data.</text>
</comment>
<dbReference type="InterPro" id="IPR002347">
    <property type="entry name" value="SDR_fam"/>
</dbReference>
<dbReference type="NCBIfam" id="NF009389">
    <property type="entry name" value="PRK12748.1"/>
    <property type="match status" value="1"/>
</dbReference>
<sequence>MTGLKGKIAIITGASRSKGIGAAICRSLAEAGADIFFTHWSPFDGESGHGEESDFPEVFKKELQNFGVRAAHIQADLSRDETPERVIAKAEDILGAPSILINNATYESHADFRTLNREILDKHYRVNNSGTILLSLEFAKKFEAAFPGSKDGRIIHMVSKGPDPNNLAYIATKGMLIGITEPLSVALAPVGITVNAVDPGPTDSGWMNEEIKNHLLPLFPAGRLGVPEDAAKLIRFLVSSDGGWITGQTIKSEGGFMGK</sequence>
<dbReference type="RefSeq" id="WP_148947023.1">
    <property type="nucleotide sequence ID" value="NZ_VTEH01000008.1"/>
</dbReference>
<evidence type="ECO:0000256" key="2">
    <source>
        <dbReference type="ARBA" id="ARBA00023002"/>
    </source>
</evidence>
<dbReference type="InterPro" id="IPR036291">
    <property type="entry name" value="NAD(P)-bd_dom_sf"/>
</dbReference>
<proteinExistence type="inferred from homology"/>
<accession>A0A5D4KE59</accession>
<protein>
    <submittedName>
        <fullName evidence="3">SDR family oxidoreductase</fullName>
    </submittedName>
</protein>
<keyword evidence="2" id="KW-0560">Oxidoreductase</keyword>
<evidence type="ECO:0000313" key="3">
    <source>
        <dbReference type="EMBL" id="TYR75100.1"/>
    </source>
</evidence>
<comment type="similarity">
    <text evidence="1">Belongs to the short-chain dehydrogenases/reductases (SDR) family.</text>
</comment>
<dbReference type="AlphaFoldDB" id="A0A5D4KE59"/>
<dbReference type="SUPFAM" id="SSF51735">
    <property type="entry name" value="NAD(P)-binding Rossmann-fold domains"/>
    <property type="match status" value="1"/>
</dbReference>
<dbReference type="EMBL" id="VTEH01000008">
    <property type="protein sequence ID" value="TYR75100.1"/>
    <property type="molecule type" value="Genomic_DNA"/>
</dbReference>
<evidence type="ECO:0000313" key="4">
    <source>
        <dbReference type="Proteomes" id="UP000323317"/>
    </source>
</evidence>
<dbReference type="Pfam" id="PF13561">
    <property type="entry name" value="adh_short_C2"/>
    <property type="match status" value="1"/>
</dbReference>
<reference evidence="3 4" key="1">
    <citation type="submission" date="2019-08" db="EMBL/GenBank/DDBJ databases">
        <title>Bacillus genomes from the desert of Cuatro Cienegas, Coahuila.</title>
        <authorList>
            <person name="Olmedo-Alvarez G."/>
        </authorList>
    </citation>
    <scope>NUCLEOTIDE SEQUENCE [LARGE SCALE GENOMIC DNA]</scope>
    <source>
        <strain evidence="3 4">CH40_1T</strain>
    </source>
</reference>
<dbReference type="PRINTS" id="PR00081">
    <property type="entry name" value="GDHRDH"/>
</dbReference>
<dbReference type="Proteomes" id="UP000323317">
    <property type="component" value="Unassembled WGS sequence"/>
</dbReference>
<name>A0A5D4KE59_9BACI</name>
<dbReference type="Gene3D" id="3.40.50.720">
    <property type="entry name" value="NAD(P)-binding Rossmann-like Domain"/>
    <property type="match status" value="1"/>
</dbReference>
<dbReference type="CDD" id="cd05233">
    <property type="entry name" value="SDR_c"/>
    <property type="match status" value="1"/>
</dbReference>